<gene>
    <name evidence="16" type="ORF">FCC1311_027372</name>
</gene>
<dbReference type="Proteomes" id="UP000241890">
    <property type="component" value="Unassembled WGS sequence"/>
</dbReference>
<dbReference type="Pfam" id="PF18595">
    <property type="entry name" value="Nuf2_DHR10-like"/>
    <property type="match status" value="1"/>
</dbReference>
<protein>
    <submittedName>
        <fullName evidence="16">Kinetochore protein nuf2</fullName>
    </submittedName>
</protein>
<comment type="caution">
    <text evidence="16">The sequence shown here is derived from an EMBL/GenBank/DDBJ whole genome shotgun (WGS) entry which is preliminary data.</text>
</comment>
<evidence type="ECO:0000256" key="7">
    <source>
        <dbReference type="ARBA" id="ARBA00022838"/>
    </source>
</evidence>
<dbReference type="GO" id="GO:0007052">
    <property type="term" value="P:mitotic spindle organization"/>
    <property type="evidence" value="ECO:0007669"/>
    <property type="project" value="TreeGrafter"/>
</dbReference>
<evidence type="ECO:0000313" key="16">
    <source>
        <dbReference type="EMBL" id="GBG26516.1"/>
    </source>
</evidence>
<evidence type="ECO:0000256" key="8">
    <source>
        <dbReference type="ARBA" id="ARBA00023054"/>
    </source>
</evidence>
<feature type="domain" description="Kinetochore protein Nuf2 N-terminal" evidence="14">
    <location>
        <begin position="12"/>
        <end position="147"/>
    </location>
</feature>
<dbReference type="PANTHER" id="PTHR21650:SF2">
    <property type="entry name" value="KINETOCHORE PROTEIN NUF2"/>
    <property type="match status" value="1"/>
</dbReference>
<evidence type="ECO:0000256" key="12">
    <source>
        <dbReference type="SAM" id="Coils"/>
    </source>
</evidence>
<evidence type="ECO:0000256" key="4">
    <source>
        <dbReference type="ARBA" id="ARBA00022454"/>
    </source>
</evidence>
<comment type="similarity">
    <text evidence="3">Belongs to the NUF2 family.</text>
</comment>
<dbReference type="PANTHER" id="PTHR21650">
    <property type="entry name" value="MEMBRALIN/KINETOCHORE PROTEIN NUF2"/>
    <property type="match status" value="1"/>
</dbReference>
<evidence type="ECO:0000256" key="10">
    <source>
        <dbReference type="ARBA" id="ARBA00023306"/>
    </source>
</evidence>
<dbReference type="GO" id="GO:0051301">
    <property type="term" value="P:cell division"/>
    <property type="evidence" value="ECO:0007669"/>
    <property type="project" value="UniProtKB-KW"/>
</dbReference>
<dbReference type="GO" id="GO:0051315">
    <property type="term" value="P:attachment of mitotic spindle microtubules to kinetochore"/>
    <property type="evidence" value="ECO:0007669"/>
    <property type="project" value="TreeGrafter"/>
</dbReference>
<keyword evidence="4" id="KW-0158">Chromosome</keyword>
<evidence type="ECO:0000256" key="13">
    <source>
        <dbReference type="SAM" id="MobiDB-lite"/>
    </source>
</evidence>
<name>A0A2R5G649_9STRA</name>
<sequence>MASFRQHEQQSFSFPLLVDEEILMCMEELQVSLSAKDLEKPNAGTVRAVYESLCEVCIGVTREELNSPNDDAMGRIEFPELHEESIPQLTYLRYVQKLLGAAGVRDVTLLDLTKPDPRRFRRNLSAVINFAKFREERLMECEELTGKTDALLERKAEVARECDEVESKIAKIREKREAEQPRVDELKNSCRELEAELKQSHKQHASLQHETKQLKAKSNELKDHVATLRFQKLNVTQETERMEGNIVRSPERLKTELSDLRERLAAEREENARLGDGLEELRAKDKALARVEEEMTRLHDVLKDLEGSMKGCKQALKETKNMNTSIRDHDQVLRQLQSQREETEKQIEITKDRVSRLANTKSLKVAAASHALSESKKEREQVGASNKKLQSKTSEAKKEIANVENELATQHAAYEAEVEKRRHAFKQLENLVDQSWGPLTKAMAANKLTADDRAPPTSL</sequence>
<organism evidence="16 17">
    <name type="scientific">Hondaea fermentalgiana</name>
    <dbReference type="NCBI Taxonomy" id="2315210"/>
    <lineage>
        <taxon>Eukaryota</taxon>
        <taxon>Sar</taxon>
        <taxon>Stramenopiles</taxon>
        <taxon>Bigyra</taxon>
        <taxon>Labyrinthulomycetes</taxon>
        <taxon>Thraustochytrida</taxon>
        <taxon>Thraustochytriidae</taxon>
        <taxon>Hondaea</taxon>
    </lineage>
</organism>
<feature type="coiled-coil region" evidence="12">
    <location>
        <begin position="250"/>
        <end position="360"/>
    </location>
</feature>
<reference evidence="16 17" key="1">
    <citation type="submission" date="2017-12" db="EMBL/GenBank/DDBJ databases">
        <title>Sequencing, de novo assembly and annotation of complete genome of a new Thraustochytrid species, strain FCC1311.</title>
        <authorList>
            <person name="Sedici K."/>
            <person name="Godart F."/>
            <person name="Aiese Cigliano R."/>
            <person name="Sanseverino W."/>
            <person name="Barakat M."/>
            <person name="Ortet P."/>
            <person name="Marechal E."/>
            <person name="Cagnac O."/>
            <person name="Amato A."/>
        </authorList>
    </citation>
    <scope>NUCLEOTIDE SEQUENCE [LARGE SCALE GENOMIC DNA]</scope>
</reference>
<dbReference type="Gene3D" id="1.10.418.60">
    <property type="entry name" value="Ncd80 complex, Nuf2 subunit"/>
    <property type="match status" value="1"/>
</dbReference>
<keyword evidence="10" id="KW-0131">Cell cycle</keyword>
<evidence type="ECO:0000256" key="3">
    <source>
        <dbReference type="ARBA" id="ARBA00005498"/>
    </source>
</evidence>
<dbReference type="InterPro" id="IPR041112">
    <property type="entry name" value="Nuf2_DHR10-like"/>
</dbReference>
<feature type="region of interest" description="Disordered" evidence="13">
    <location>
        <begin position="368"/>
        <end position="396"/>
    </location>
</feature>
<evidence type="ECO:0000256" key="9">
    <source>
        <dbReference type="ARBA" id="ARBA00023242"/>
    </source>
</evidence>
<keyword evidence="8 12" id="KW-0175">Coiled coil</keyword>
<dbReference type="AlphaFoldDB" id="A0A2R5G649"/>
<evidence type="ECO:0000256" key="5">
    <source>
        <dbReference type="ARBA" id="ARBA00022618"/>
    </source>
</evidence>
<dbReference type="Pfam" id="PF03800">
    <property type="entry name" value="Nuf2"/>
    <property type="match status" value="1"/>
</dbReference>
<dbReference type="OrthoDB" id="8194677at2759"/>
<keyword evidence="6" id="KW-0498">Mitosis</keyword>
<evidence type="ECO:0000256" key="11">
    <source>
        <dbReference type="ARBA" id="ARBA00023328"/>
    </source>
</evidence>
<dbReference type="InterPro" id="IPR038275">
    <property type="entry name" value="Nuf2_N_sf"/>
</dbReference>
<dbReference type="GO" id="GO:0005634">
    <property type="term" value="C:nucleus"/>
    <property type="evidence" value="ECO:0007669"/>
    <property type="project" value="UniProtKB-SubCell"/>
</dbReference>
<evidence type="ECO:0000256" key="6">
    <source>
        <dbReference type="ARBA" id="ARBA00022776"/>
    </source>
</evidence>
<keyword evidence="17" id="KW-1185">Reference proteome</keyword>
<evidence type="ECO:0000256" key="1">
    <source>
        <dbReference type="ARBA" id="ARBA00004123"/>
    </source>
</evidence>
<dbReference type="InParanoid" id="A0A2R5G649"/>
<feature type="compositionally biased region" description="Polar residues" evidence="13">
    <location>
        <begin position="383"/>
        <end position="393"/>
    </location>
</feature>
<keyword evidence="7" id="KW-0995">Kinetochore</keyword>
<evidence type="ECO:0000313" key="17">
    <source>
        <dbReference type="Proteomes" id="UP000241890"/>
    </source>
</evidence>
<comment type="subcellular location">
    <subcellularLocation>
        <location evidence="2">Chromosome</location>
        <location evidence="2">Centromere</location>
        <location evidence="2">Kinetochore</location>
    </subcellularLocation>
    <subcellularLocation>
        <location evidence="1">Nucleus</location>
    </subcellularLocation>
</comment>
<dbReference type="Gene3D" id="1.10.287.1490">
    <property type="match status" value="1"/>
</dbReference>
<keyword evidence="11" id="KW-0137">Centromere</keyword>
<accession>A0A2R5G649</accession>
<proteinExistence type="inferred from homology"/>
<dbReference type="GO" id="GO:0031262">
    <property type="term" value="C:Ndc80 complex"/>
    <property type="evidence" value="ECO:0007669"/>
    <property type="project" value="InterPro"/>
</dbReference>
<evidence type="ECO:0000256" key="2">
    <source>
        <dbReference type="ARBA" id="ARBA00004629"/>
    </source>
</evidence>
<keyword evidence="9" id="KW-0539">Nucleus</keyword>
<keyword evidence="5" id="KW-0132">Cell division</keyword>
<evidence type="ECO:0000259" key="14">
    <source>
        <dbReference type="Pfam" id="PF03800"/>
    </source>
</evidence>
<dbReference type="GO" id="GO:0044877">
    <property type="term" value="F:protein-containing complex binding"/>
    <property type="evidence" value="ECO:0007669"/>
    <property type="project" value="TreeGrafter"/>
</dbReference>
<dbReference type="GO" id="GO:0051383">
    <property type="term" value="P:kinetochore organization"/>
    <property type="evidence" value="ECO:0007669"/>
    <property type="project" value="TreeGrafter"/>
</dbReference>
<feature type="domain" description="Nuf2 DHR10-like" evidence="15">
    <location>
        <begin position="262"/>
        <end position="376"/>
    </location>
</feature>
<dbReference type="InterPro" id="IPR005549">
    <property type="entry name" value="Kinetochore_Nuf2_N"/>
</dbReference>
<dbReference type="GO" id="GO:0045132">
    <property type="term" value="P:meiotic chromosome segregation"/>
    <property type="evidence" value="ECO:0007669"/>
    <property type="project" value="TreeGrafter"/>
</dbReference>
<evidence type="ECO:0000259" key="15">
    <source>
        <dbReference type="Pfam" id="PF18595"/>
    </source>
</evidence>
<feature type="coiled-coil region" evidence="12">
    <location>
        <begin position="148"/>
        <end position="224"/>
    </location>
</feature>
<dbReference type="EMBL" id="BEYU01000021">
    <property type="protein sequence ID" value="GBG26516.1"/>
    <property type="molecule type" value="Genomic_DNA"/>
</dbReference>